<dbReference type="InterPro" id="IPR050352">
    <property type="entry name" value="ABCG_transporters"/>
</dbReference>
<comment type="caution">
    <text evidence="8">The sequence shown here is derived from an EMBL/GenBank/DDBJ whole genome shotgun (WGS) entry which is preliminary data.</text>
</comment>
<dbReference type="PANTHER" id="PTHR48041">
    <property type="entry name" value="ABC TRANSPORTER G FAMILY MEMBER 28"/>
    <property type="match status" value="1"/>
</dbReference>
<dbReference type="InterPro" id="IPR013525">
    <property type="entry name" value="ABC2_TM"/>
</dbReference>
<keyword evidence="3 6" id="KW-0812">Transmembrane</keyword>
<evidence type="ECO:0000256" key="4">
    <source>
        <dbReference type="ARBA" id="ARBA00022989"/>
    </source>
</evidence>
<evidence type="ECO:0000256" key="3">
    <source>
        <dbReference type="ARBA" id="ARBA00022692"/>
    </source>
</evidence>
<dbReference type="GO" id="GO:0140359">
    <property type="term" value="F:ABC-type transporter activity"/>
    <property type="evidence" value="ECO:0007669"/>
    <property type="project" value="InterPro"/>
</dbReference>
<keyword evidence="4 6" id="KW-1133">Transmembrane helix</keyword>
<evidence type="ECO:0000256" key="1">
    <source>
        <dbReference type="ARBA" id="ARBA00004141"/>
    </source>
</evidence>
<evidence type="ECO:0000313" key="8">
    <source>
        <dbReference type="EMBL" id="CAD5222917.1"/>
    </source>
</evidence>
<gene>
    <name evidence="8" type="ORF">BOKJ2_LOCUS9883</name>
</gene>
<dbReference type="EMBL" id="CAJFDH010000005">
    <property type="protein sequence ID" value="CAD5222917.1"/>
    <property type="molecule type" value="Genomic_DNA"/>
</dbReference>
<dbReference type="EMBL" id="CAJFCW020000005">
    <property type="protein sequence ID" value="CAG9117004.1"/>
    <property type="molecule type" value="Genomic_DNA"/>
</dbReference>
<evidence type="ECO:0000313" key="9">
    <source>
        <dbReference type="Proteomes" id="UP000614601"/>
    </source>
</evidence>
<feature type="transmembrane region" description="Helical" evidence="6">
    <location>
        <begin position="207"/>
        <end position="231"/>
    </location>
</feature>
<comment type="subcellular location">
    <subcellularLocation>
        <location evidence="1">Membrane</location>
        <topology evidence="1">Multi-pass membrane protein</topology>
    </subcellularLocation>
</comment>
<keyword evidence="5 6" id="KW-0472">Membrane</keyword>
<accession>A0A811L5G1</accession>
<evidence type="ECO:0000256" key="6">
    <source>
        <dbReference type="SAM" id="Phobius"/>
    </source>
</evidence>
<proteinExistence type="predicted"/>
<feature type="transmembrane region" description="Helical" evidence="6">
    <location>
        <begin position="6"/>
        <end position="24"/>
    </location>
</feature>
<name>A0A811L5G1_9BILA</name>
<evidence type="ECO:0000259" key="7">
    <source>
        <dbReference type="Pfam" id="PF01061"/>
    </source>
</evidence>
<feature type="transmembrane region" description="Helical" evidence="6">
    <location>
        <begin position="79"/>
        <end position="101"/>
    </location>
</feature>
<dbReference type="Pfam" id="PF01061">
    <property type="entry name" value="ABC2_membrane"/>
    <property type="match status" value="1"/>
</dbReference>
<dbReference type="AlphaFoldDB" id="A0A811L5G1"/>
<keyword evidence="2" id="KW-0813">Transport</keyword>
<keyword evidence="9" id="KW-1185">Reference proteome</keyword>
<dbReference type="OrthoDB" id="66620at2759"/>
<evidence type="ECO:0000256" key="5">
    <source>
        <dbReference type="ARBA" id="ARBA00023136"/>
    </source>
</evidence>
<dbReference type="Proteomes" id="UP000783686">
    <property type="component" value="Unassembled WGS sequence"/>
</dbReference>
<sequence>MGALYFVVAELTYSTMFGILAFMPNDFPLVSREYHDGLYYPISYYLSKVCSFLPLFTLDGLIMMTISFVMILFNGSVKTLMQILGSGVLIEWSAAACGVMLSTIFPSYAIAMSVAGPLITVLSLVGGIYANVGHLPVYIRWMQYISWFKYGFEAFSIFEWLEVEEDGCVVQLRNVSHLALEGSDQRNVTCLSADDILDLYSLKRENIYLDIGVLLGFIVFFYTIGLFSLYIRLRLSR</sequence>
<protein>
    <recommendedName>
        <fullName evidence="7">ABC-2 type transporter transmembrane domain-containing protein</fullName>
    </recommendedName>
</protein>
<organism evidence="8 9">
    <name type="scientific">Bursaphelenchus okinawaensis</name>
    <dbReference type="NCBI Taxonomy" id="465554"/>
    <lineage>
        <taxon>Eukaryota</taxon>
        <taxon>Metazoa</taxon>
        <taxon>Ecdysozoa</taxon>
        <taxon>Nematoda</taxon>
        <taxon>Chromadorea</taxon>
        <taxon>Rhabditida</taxon>
        <taxon>Tylenchina</taxon>
        <taxon>Tylenchomorpha</taxon>
        <taxon>Aphelenchoidea</taxon>
        <taxon>Aphelenchoididae</taxon>
        <taxon>Bursaphelenchus</taxon>
    </lineage>
</organism>
<dbReference type="PANTHER" id="PTHR48041:SF84">
    <property type="entry name" value="ABC TRANSPORTER DOMAIN-CONTAINING PROTEIN"/>
    <property type="match status" value="1"/>
</dbReference>
<reference evidence="8" key="1">
    <citation type="submission" date="2020-09" db="EMBL/GenBank/DDBJ databases">
        <authorList>
            <person name="Kikuchi T."/>
        </authorList>
    </citation>
    <scope>NUCLEOTIDE SEQUENCE</scope>
    <source>
        <strain evidence="8">SH1</strain>
    </source>
</reference>
<feature type="transmembrane region" description="Helical" evidence="6">
    <location>
        <begin position="45"/>
        <end position="73"/>
    </location>
</feature>
<dbReference type="Proteomes" id="UP000614601">
    <property type="component" value="Unassembled WGS sequence"/>
</dbReference>
<dbReference type="GO" id="GO:0005886">
    <property type="term" value="C:plasma membrane"/>
    <property type="evidence" value="ECO:0007669"/>
    <property type="project" value="TreeGrafter"/>
</dbReference>
<evidence type="ECO:0000256" key="2">
    <source>
        <dbReference type="ARBA" id="ARBA00022448"/>
    </source>
</evidence>
<feature type="domain" description="ABC-2 type transporter transmembrane" evidence="7">
    <location>
        <begin position="1"/>
        <end position="158"/>
    </location>
</feature>
<feature type="transmembrane region" description="Helical" evidence="6">
    <location>
        <begin position="108"/>
        <end position="132"/>
    </location>
</feature>